<keyword evidence="4" id="KW-1185">Reference proteome</keyword>
<accession>A0A1E5W7M8</accession>
<proteinExistence type="predicted"/>
<dbReference type="Proteomes" id="UP000095767">
    <property type="component" value="Unassembled WGS sequence"/>
</dbReference>
<dbReference type="STRING" id="888268.A0A1E5W7M8"/>
<organism evidence="3 4">
    <name type="scientific">Dichanthelium oligosanthes</name>
    <dbReference type="NCBI Taxonomy" id="888268"/>
    <lineage>
        <taxon>Eukaryota</taxon>
        <taxon>Viridiplantae</taxon>
        <taxon>Streptophyta</taxon>
        <taxon>Embryophyta</taxon>
        <taxon>Tracheophyta</taxon>
        <taxon>Spermatophyta</taxon>
        <taxon>Magnoliopsida</taxon>
        <taxon>Liliopsida</taxon>
        <taxon>Poales</taxon>
        <taxon>Poaceae</taxon>
        <taxon>PACMAD clade</taxon>
        <taxon>Panicoideae</taxon>
        <taxon>Panicodae</taxon>
        <taxon>Paniceae</taxon>
        <taxon>Dichantheliinae</taxon>
        <taxon>Dichanthelium</taxon>
    </lineage>
</organism>
<feature type="compositionally biased region" description="Basic residues" evidence="1">
    <location>
        <begin position="1"/>
        <end position="16"/>
    </location>
</feature>
<feature type="domain" description="KIB1-4 beta-propeller" evidence="2">
    <location>
        <begin position="204"/>
        <end position="268"/>
    </location>
</feature>
<dbReference type="PANTHER" id="PTHR45560">
    <property type="entry name" value="OS04G0163150 PROTEIN-RELATED"/>
    <property type="match status" value="1"/>
</dbReference>
<protein>
    <recommendedName>
        <fullName evidence="2">KIB1-4 beta-propeller domain-containing protein</fullName>
    </recommendedName>
</protein>
<dbReference type="AlphaFoldDB" id="A0A1E5W7M8"/>
<feature type="domain" description="KIB1-4 beta-propeller" evidence="2">
    <location>
        <begin position="92"/>
        <end position="202"/>
    </location>
</feature>
<comment type="caution">
    <text evidence="3">The sequence shown here is derived from an EMBL/GenBank/DDBJ whole genome shotgun (WGS) entry which is preliminary data.</text>
</comment>
<feature type="region of interest" description="Disordered" evidence="1">
    <location>
        <begin position="1"/>
        <end position="20"/>
    </location>
</feature>
<evidence type="ECO:0000313" key="3">
    <source>
        <dbReference type="EMBL" id="OEL33250.1"/>
    </source>
</evidence>
<dbReference type="OrthoDB" id="694239at2759"/>
<sequence>MATSRRRRDQRQRQRHRAADAARRHLVVKAVVERLPVELHADIHHRLDFLRRLAFASICGTLGHMLRQEAPWLILPGKTEEKATAISLADGEKPASLRTSAAMRGHVVIGSSDGWLVTADDQGALRMANPATGAQADLPAISTIPFLAQRGPGGQWFCLDVEPFLQIRFGGPPPPENKDWGLSPPRTSTLTAAQMRQTFYRKVLDHANGRWEMAADIGDAALFIGVNGSLCVSTREHQDIEAGSIYFTDDEVGGACLRHAQGADYQHPSYGEPDDTELRETGVYSLKAGKVTKSIAGHGKHPRWPTAAWFTPSFL</sequence>
<name>A0A1E5W7M8_9POAL</name>
<evidence type="ECO:0000313" key="4">
    <source>
        <dbReference type="Proteomes" id="UP000095767"/>
    </source>
</evidence>
<reference evidence="3 4" key="1">
    <citation type="submission" date="2016-09" db="EMBL/GenBank/DDBJ databases">
        <title>The draft genome of Dichanthelium oligosanthes: A C3 panicoid grass species.</title>
        <authorList>
            <person name="Studer A.J."/>
            <person name="Schnable J.C."/>
            <person name="Brutnell T.P."/>
        </authorList>
    </citation>
    <scope>NUCLEOTIDE SEQUENCE [LARGE SCALE GENOMIC DNA]</scope>
    <source>
        <strain evidence="4">cv. Kellogg 1175</strain>
        <tissue evidence="3">Leaf</tissue>
    </source>
</reference>
<dbReference type="InterPro" id="IPR005174">
    <property type="entry name" value="KIB1-4_b-propeller"/>
</dbReference>
<dbReference type="Pfam" id="PF03478">
    <property type="entry name" value="Beta-prop_KIB1-4"/>
    <property type="match status" value="2"/>
</dbReference>
<dbReference type="PANTHER" id="PTHR45560:SF4">
    <property type="entry name" value="OS04G0164500 PROTEIN"/>
    <property type="match status" value="1"/>
</dbReference>
<evidence type="ECO:0000256" key="1">
    <source>
        <dbReference type="SAM" id="MobiDB-lite"/>
    </source>
</evidence>
<dbReference type="EMBL" id="LWDX02019387">
    <property type="protein sequence ID" value="OEL33250.1"/>
    <property type="molecule type" value="Genomic_DNA"/>
</dbReference>
<evidence type="ECO:0000259" key="2">
    <source>
        <dbReference type="Pfam" id="PF03478"/>
    </source>
</evidence>
<gene>
    <name evidence="3" type="ORF">BAE44_0005731</name>
</gene>